<evidence type="ECO:0000256" key="4">
    <source>
        <dbReference type="ARBA" id="ARBA00022692"/>
    </source>
</evidence>
<dbReference type="PANTHER" id="PTHR42718">
    <property type="entry name" value="MAJOR FACILITATOR SUPERFAMILY MULTIDRUG TRANSPORTER MFSC"/>
    <property type="match status" value="1"/>
</dbReference>
<feature type="transmembrane region" description="Helical" evidence="7">
    <location>
        <begin position="7"/>
        <end position="30"/>
    </location>
</feature>
<feature type="transmembrane region" description="Helical" evidence="7">
    <location>
        <begin position="326"/>
        <end position="352"/>
    </location>
</feature>
<feature type="transmembrane region" description="Helical" evidence="7">
    <location>
        <begin position="74"/>
        <end position="98"/>
    </location>
</feature>
<protein>
    <submittedName>
        <fullName evidence="9">DHA2 family efflux MFS transporter permease subunit</fullName>
    </submittedName>
</protein>
<feature type="transmembrane region" description="Helical" evidence="7">
    <location>
        <begin position="398"/>
        <end position="420"/>
    </location>
</feature>
<dbReference type="Proteomes" id="UP000319769">
    <property type="component" value="Unassembled WGS sequence"/>
</dbReference>
<dbReference type="Gene3D" id="1.20.1250.20">
    <property type="entry name" value="MFS general substrate transporter like domains"/>
    <property type="match status" value="1"/>
</dbReference>
<dbReference type="Pfam" id="PF07690">
    <property type="entry name" value="MFS_1"/>
    <property type="match status" value="1"/>
</dbReference>
<evidence type="ECO:0000256" key="3">
    <source>
        <dbReference type="ARBA" id="ARBA00022475"/>
    </source>
</evidence>
<feature type="transmembrane region" description="Helical" evidence="7">
    <location>
        <begin position="190"/>
        <end position="212"/>
    </location>
</feature>
<accession>A0A5N0UXC1</accession>
<dbReference type="GO" id="GO:0005886">
    <property type="term" value="C:plasma membrane"/>
    <property type="evidence" value="ECO:0007669"/>
    <property type="project" value="UniProtKB-SubCell"/>
</dbReference>
<proteinExistence type="predicted"/>
<keyword evidence="2" id="KW-0813">Transport</keyword>
<evidence type="ECO:0000256" key="5">
    <source>
        <dbReference type="ARBA" id="ARBA00022989"/>
    </source>
</evidence>
<comment type="subcellular location">
    <subcellularLocation>
        <location evidence="1">Cell membrane</location>
        <topology evidence="1">Multi-pass membrane protein</topology>
    </subcellularLocation>
</comment>
<feature type="transmembrane region" description="Helical" evidence="7">
    <location>
        <begin position="104"/>
        <end position="125"/>
    </location>
</feature>
<dbReference type="PANTHER" id="PTHR42718:SF46">
    <property type="entry name" value="BLR6921 PROTEIN"/>
    <property type="match status" value="1"/>
</dbReference>
<dbReference type="Gene3D" id="1.20.1720.10">
    <property type="entry name" value="Multidrug resistance protein D"/>
    <property type="match status" value="1"/>
</dbReference>
<reference evidence="9" key="1">
    <citation type="submission" date="2019-09" db="EMBL/GenBank/DDBJ databases">
        <authorList>
            <person name="Teo W.F.A."/>
            <person name="Duangmal K."/>
        </authorList>
    </citation>
    <scope>NUCLEOTIDE SEQUENCE [LARGE SCALE GENOMIC DNA]</scope>
    <source>
        <strain evidence="9">K81G1</strain>
    </source>
</reference>
<evidence type="ECO:0000313" key="10">
    <source>
        <dbReference type="Proteomes" id="UP000319769"/>
    </source>
</evidence>
<gene>
    <name evidence="9" type="ORF">FPZ12_024720</name>
</gene>
<evidence type="ECO:0000259" key="8">
    <source>
        <dbReference type="PROSITE" id="PS50850"/>
    </source>
</evidence>
<keyword evidence="4 7" id="KW-0812">Transmembrane</keyword>
<dbReference type="SUPFAM" id="SSF103473">
    <property type="entry name" value="MFS general substrate transporter"/>
    <property type="match status" value="1"/>
</dbReference>
<name>A0A5N0UXC1_9PSEU</name>
<evidence type="ECO:0000256" key="1">
    <source>
        <dbReference type="ARBA" id="ARBA00004651"/>
    </source>
</evidence>
<evidence type="ECO:0000256" key="6">
    <source>
        <dbReference type="ARBA" id="ARBA00023136"/>
    </source>
</evidence>
<feature type="domain" description="Major facilitator superfamily (MFS) profile" evidence="8">
    <location>
        <begin position="8"/>
        <end position="453"/>
    </location>
</feature>
<keyword evidence="10" id="KW-1185">Reference proteome</keyword>
<keyword evidence="6 7" id="KW-0472">Membrane</keyword>
<dbReference type="InterPro" id="IPR004638">
    <property type="entry name" value="EmrB-like"/>
</dbReference>
<dbReference type="InterPro" id="IPR020846">
    <property type="entry name" value="MFS_dom"/>
</dbReference>
<keyword evidence="3" id="KW-1003">Cell membrane</keyword>
<dbReference type="AlphaFoldDB" id="A0A5N0UXC1"/>
<evidence type="ECO:0000313" key="9">
    <source>
        <dbReference type="EMBL" id="KAA9157605.1"/>
    </source>
</evidence>
<feature type="transmembrane region" description="Helical" evidence="7">
    <location>
        <begin position="426"/>
        <end position="450"/>
    </location>
</feature>
<evidence type="ECO:0000256" key="7">
    <source>
        <dbReference type="SAM" id="Phobius"/>
    </source>
</evidence>
<feature type="transmembrane region" description="Helical" evidence="7">
    <location>
        <begin position="260"/>
        <end position="284"/>
    </location>
</feature>
<feature type="transmembrane region" description="Helical" evidence="7">
    <location>
        <begin position="50"/>
        <end position="67"/>
    </location>
</feature>
<feature type="transmembrane region" description="Helical" evidence="7">
    <location>
        <begin position="218"/>
        <end position="239"/>
    </location>
</feature>
<keyword evidence="5 7" id="KW-1133">Transmembrane helix</keyword>
<evidence type="ECO:0000256" key="2">
    <source>
        <dbReference type="ARBA" id="ARBA00022448"/>
    </source>
</evidence>
<dbReference type="EMBL" id="VMNW02000040">
    <property type="protein sequence ID" value="KAA9157605.1"/>
    <property type="molecule type" value="Genomic_DNA"/>
</dbReference>
<sequence>MDHRQRWVLALTSLASLMVMLDMLVVTTALNAIRLDLHAGLAELEWTVNAYTLSFAVLLMTAAALGDRFGRRRLFVIGLAVFTVASAGCAVAPGAGLLITGRAIQGAASAMVMPLAFSLLSAAFPPAQRGKALGLFSGVSGLATLGGPLVGGAIVQGLAWQWIFWLNVPIGLLLIPLARTRIPESRGAAARLDFGGLLLAGVGALGIVWALVHANTDGWGTPGVLVPLIAGAVCVAGFVEWERRVPEPMLPMRLFTSRAFAAGNFAGFLLYASIFGSAFFFAQFFQAGLRYSPLEAGLALVPWTVTLSLVAPIAGARMNRIGERRLLVAGMTLQAAGFGWIALVASTTTAYVSLVPPMVLAGVGVSMAMPAAQNAVIGAVPPPMIGKASGTFNTLRQLGGTFGVVILSAVFTSAGGFGSATDFGHGFARAIAVGAGLSLAAAIVGLWIPVRSDQSVPVRRATVEAR</sequence>
<dbReference type="InterPro" id="IPR011701">
    <property type="entry name" value="MFS"/>
</dbReference>
<dbReference type="InterPro" id="IPR036259">
    <property type="entry name" value="MFS_trans_sf"/>
</dbReference>
<dbReference type="OrthoDB" id="7375466at2"/>
<dbReference type="GO" id="GO:0022857">
    <property type="term" value="F:transmembrane transporter activity"/>
    <property type="evidence" value="ECO:0007669"/>
    <property type="project" value="InterPro"/>
</dbReference>
<comment type="caution">
    <text evidence="9">The sequence shown here is derived from an EMBL/GenBank/DDBJ whole genome shotgun (WGS) entry which is preliminary data.</text>
</comment>
<feature type="transmembrane region" description="Helical" evidence="7">
    <location>
        <begin position="358"/>
        <end position="377"/>
    </location>
</feature>
<organism evidence="9 10">
    <name type="scientific">Amycolatopsis acidicola</name>
    <dbReference type="NCBI Taxonomy" id="2596893"/>
    <lineage>
        <taxon>Bacteria</taxon>
        <taxon>Bacillati</taxon>
        <taxon>Actinomycetota</taxon>
        <taxon>Actinomycetes</taxon>
        <taxon>Pseudonocardiales</taxon>
        <taxon>Pseudonocardiaceae</taxon>
        <taxon>Amycolatopsis</taxon>
    </lineage>
</organism>
<feature type="transmembrane region" description="Helical" evidence="7">
    <location>
        <begin position="132"/>
        <end position="154"/>
    </location>
</feature>
<dbReference type="PROSITE" id="PS50850">
    <property type="entry name" value="MFS"/>
    <property type="match status" value="1"/>
</dbReference>
<feature type="transmembrane region" description="Helical" evidence="7">
    <location>
        <begin position="296"/>
        <end position="314"/>
    </location>
</feature>
<dbReference type="NCBIfam" id="TIGR00711">
    <property type="entry name" value="efflux_EmrB"/>
    <property type="match status" value="1"/>
</dbReference>
<dbReference type="RefSeq" id="WP_144751200.1">
    <property type="nucleotide sequence ID" value="NZ_VMNW02000040.1"/>
</dbReference>
<feature type="transmembrane region" description="Helical" evidence="7">
    <location>
        <begin position="160"/>
        <end position="178"/>
    </location>
</feature>
<dbReference type="CDD" id="cd17321">
    <property type="entry name" value="MFS_MMR_MDR_like"/>
    <property type="match status" value="1"/>
</dbReference>